<keyword evidence="4" id="KW-0249">Electron transport</keyword>
<feature type="domain" description="Cytochrome c" evidence="7">
    <location>
        <begin position="12"/>
        <end position="101"/>
    </location>
</feature>
<dbReference type="InterPro" id="IPR008168">
    <property type="entry name" value="Cyt_C_IC"/>
</dbReference>
<dbReference type="InterPro" id="IPR036909">
    <property type="entry name" value="Cyt_c-like_dom_sf"/>
</dbReference>
<dbReference type="Gene3D" id="1.10.760.10">
    <property type="entry name" value="Cytochrome c-like domain"/>
    <property type="match status" value="1"/>
</dbReference>
<keyword evidence="9" id="KW-1185">Reference proteome</keyword>
<keyword evidence="1" id="KW-0813">Transport</keyword>
<keyword evidence="5 6" id="KW-0408">Iron</keyword>
<dbReference type="PRINTS" id="PR00605">
    <property type="entry name" value="CYTCHROMECIC"/>
</dbReference>
<dbReference type="EMBL" id="JQNX01000009">
    <property type="protein sequence ID" value="KIE57889.1"/>
    <property type="molecule type" value="Genomic_DNA"/>
</dbReference>
<name>A0ABR4ZUX7_9BACT</name>
<evidence type="ECO:0000256" key="2">
    <source>
        <dbReference type="ARBA" id="ARBA00022617"/>
    </source>
</evidence>
<dbReference type="SUPFAM" id="SSF46626">
    <property type="entry name" value="Cytochrome c"/>
    <property type="match status" value="1"/>
</dbReference>
<evidence type="ECO:0000256" key="5">
    <source>
        <dbReference type="ARBA" id="ARBA00023004"/>
    </source>
</evidence>
<dbReference type="RefSeq" id="WP_039722175.1">
    <property type="nucleotide sequence ID" value="NZ_CP037899.1"/>
</dbReference>
<dbReference type="InterPro" id="IPR051459">
    <property type="entry name" value="Cytochrome_c-type_DH"/>
</dbReference>
<evidence type="ECO:0000256" key="4">
    <source>
        <dbReference type="ARBA" id="ARBA00022982"/>
    </source>
</evidence>
<keyword evidence="3 6" id="KW-0479">Metal-binding</keyword>
<dbReference type="InterPro" id="IPR009056">
    <property type="entry name" value="Cyt_c-like_dom"/>
</dbReference>
<evidence type="ECO:0000256" key="1">
    <source>
        <dbReference type="ARBA" id="ARBA00022448"/>
    </source>
</evidence>
<dbReference type="Pfam" id="PF00034">
    <property type="entry name" value="Cytochrom_C"/>
    <property type="match status" value="1"/>
</dbReference>
<dbReference type="Proteomes" id="UP000031594">
    <property type="component" value="Unassembled WGS sequence"/>
</dbReference>
<evidence type="ECO:0000256" key="3">
    <source>
        <dbReference type="ARBA" id="ARBA00022723"/>
    </source>
</evidence>
<gene>
    <name evidence="8" type="ORF">A946_10565</name>
</gene>
<evidence type="ECO:0000313" key="9">
    <source>
        <dbReference type="Proteomes" id="UP000031594"/>
    </source>
</evidence>
<protein>
    <submittedName>
        <fullName evidence="8">Cytochrome C</fullName>
    </submittedName>
</protein>
<comment type="caution">
    <text evidence="8">The sequence shown here is derived from an EMBL/GenBank/DDBJ whole genome shotgun (WGS) entry which is preliminary data.</text>
</comment>
<evidence type="ECO:0000256" key="6">
    <source>
        <dbReference type="PROSITE-ProRule" id="PRU00433"/>
    </source>
</evidence>
<dbReference type="PANTHER" id="PTHR35008:SF4">
    <property type="entry name" value="BLL4482 PROTEIN"/>
    <property type="match status" value="1"/>
</dbReference>
<organism evidence="8 9">
    <name type="scientific">Methylacidiphilum kamchatkense Kam1</name>
    <dbReference type="NCBI Taxonomy" id="1202785"/>
    <lineage>
        <taxon>Bacteria</taxon>
        <taxon>Pseudomonadati</taxon>
        <taxon>Verrucomicrobiota</taxon>
        <taxon>Methylacidiphilae</taxon>
        <taxon>Methylacidiphilales</taxon>
        <taxon>Methylacidiphilaceae</taxon>
        <taxon>Methylacidiphilum (ex Ratnadevi et al. 2023)</taxon>
    </lineage>
</organism>
<proteinExistence type="predicted"/>
<sequence length="158" mass="16849">MILLCTLADLSAHSENGKALYREHCSSCHGLNGEGLGSNPPLKNSSWVTGDPQRLIRLVLNGYSGRIEVDGEIYRGNMPAWRTVLNDKEIASILSYLRSNWGGGPITPQEVATVRGKTKNEPTTGAISGCRGNRMGAMHSRSMGRGMRGGMGCGGCGQ</sequence>
<evidence type="ECO:0000313" key="8">
    <source>
        <dbReference type="EMBL" id="KIE57889.1"/>
    </source>
</evidence>
<accession>A0ABR4ZUX7</accession>
<reference evidence="8 9" key="1">
    <citation type="submission" date="2014-08" db="EMBL/GenBank/DDBJ databases">
        <title>Methylacidiphilum kamchatkense strain Kam1 draft genome sequence.</title>
        <authorList>
            <person name="Birkeland N.-K."/>
            <person name="Erikstad H.A."/>
        </authorList>
    </citation>
    <scope>NUCLEOTIDE SEQUENCE [LARGE SCALE GENOMIC DNA]</scope>
    <source>
        <strain evidence="8 9">Kam1</strain>
    </source>
</reference>
<dbReference type="PROSITE" id="PS51007">
    <property type="entry name" value="CYTC"/>
    <property type="match status" value="1"/>
</dbReference>
<evidence type="ECO:0000259" key="7">
    <source>
        <dbReference type="PROSITE" id="PS51007"/>
    </source>
</evidence>
<keyword evidence="2 6" id="KW-0349">Heme</keyword>
<dbReference type="PANTHER" id="PTHR35008">
    <property type="entry name" value="BLL4482 PROTEIN-RELATED"/>
    <property type="match status" value="1"/>
</dbReference>